<proteinExistence type="predicted"/>
<evidence type="ECO:0000313" key="3">
    <source>
        <dbReference type="Proteomes" id="UP000264062"/>
    </source>
</evidence>
<dbReference type="InterPro" id="IPR029062">
    <property type="entry name" value="Class_I_gatase-like"/>
</dbReference>
<organism evidence="2 3">
    <name type="scientific">candidate division WOR-3 bacterium</name>
    <dbReference type="NCBI Taxonomy" id="2052148"/>
    <lineage>
        <taxon>Bacteria</taxon>
        <taxon>Bacteria division WOR-3</taxon>
    </lineage>
</organism>
<dbReference type="Pfam" id="PF01965">
    <property type="entry name" value="DJ-1_PfpI"/>
    <property type="match status" value="1"/>
</dbReference>
<comment type="caution">
    <text evidence="2">The sequence shown here is derived from an EMBL/GenBank/DDBJ whole genome shotgun (WGS) entry which is preliminary data.</text>
</comment>
<dbReference type="Proteomes" id="UP000264062">
    <property type="component" value="Unassembled WGS sequence"/>
</dbReference>
<sequence>MKYVKGLIILLFLFICLSTYSNPVGAIFIPQNQFDDVEFLMTTSILDSAGLTYYVFSEKDDTCFGRSGYKILPFTVMDSVEDYPLDFLILNGGIGTYYYADNLRLREIIKRADSEKKIIVASNFAPILFMKDSMLQGRSINFVRNKITEDLEKKYKFKYLPGPVIVSENLITSPSSEFVRLYLNEFLKKYYETFSSESE</sequence>
<protein>
    <recommendedName>
        <fullName evidence="1">DJ-1/PfpI domain-containing protein</fullName>
    </recommendedName>
</protein>
<dbReference type="PANTHER" id="PTHR48094">
    <property type="entry name" value="PROTEIN/NUCLEIC ACID DEGLYCASE DJ-1-RELATED"/>
    <property type="match status" value="1"/>
</dbReference>
<feature type="domain" description="DJ-1/PfpI" evidence="1">
    <location>
        <begin position="27"/>
        <end position="186"/>
    </location>
</feature>
<reference evidence="2 3" key="1">
    <citation type="journal article" date="2018" name="Nat. Biotechnol.">
        <title>A standardized bacterial taxonomy based on genome phylogeny substantially revises the tree of life.</title>
        <authorList>
            <person name="Parks D.H."/>
            <person name="Chuvochina M."/>
            <person name="Waite D.W."/>
            <person name="Rinke C."/>
            <person name="Skarshewski A."/>
            <person name="Chaumeil P.A."/>
            <person name="Hugenholtz P."/>
        </authorList>
    </citation>
    <scope>NUCLEOTIDE SEQUENCE [LARGE SCALE GENOMIC DNA]</scope>
    <source>
        <strain evidence="2">UBA9956</strain>
    </source>
</reference>
<evidence type="ECO:0000259" key="1">
    <source>
        <dbReference type="Pfam" id="PF01965"/>
    </source>
</evidence>
<dbReference type="Gene3D" id="3.40.50.880">
    <property type="match status" value="1"/>
</dbReference>
<accession>A0A350H9P8</accession>
<dbReference type="EMBL" id="DMZY01000111">
    <property type="protein sequence ID" value="HAV92264.1"/>
    <property type="molecule type" value="Genomic_DNA"/>
</dbReference>
<dbReference type="InterPro" id="IPR002818">
    <property type="entry name" value="DJ-1/PfpI"/>
</dbReference>
<dbReference type="SUPFAM" id="SSF52317">
    <property type="entry name" value="Class I glutamine amidotransferase-like"/>
    <property type="match status" value="1"/>
</dbReference>
<dbReference type="GO" id="GO:0005737">
    <property type="term" value="C:cytoplasm"/>
    <property type="evidence" value="ECO:0007669"/>
    <property type="project" value="TreeGrafter"/>
</dbReference>
<name>A0A350H9P8_UNCW3</name>
<gene>
    <name evidence="2" type="ORF">DCW38_03690</name>
</gene>
<dbReference type="AlphaFoldDB" id="A0A350H9P8"/>
<dbReference type="PANTHER" id="PTHR48094:SF12">
    <property type="entry name" value="PARKINSON DISEASE PROTEIN 7 HOMOLOG"/>
    <property type="match status" value="1"/>
</dbReference>
<dbReference type="InterPro" id="IPR050325">
    <property type="entry name" value="Prot/Nucl_acid_deglycase"/>
</dbReference>
<evidence type="ECO:0000313" key="2">
    <source>
        <dbReference type="EMBL" id="HAV92264.1"/>
    </source>
</evidence>